<sequence>MERRTELAQGALSYVLDQGLVGLSLRPLAAALGTSDRMLIYHFGSKENLIAEVLALANQEMVRNFDAPDLHIPSVPELVRYAWERLKDPGTAGTTGLYLELCVLSIREPGRWAAAHQRLRAPWLELLRTALTELGVPDARVPVLADLILDALDGLLLDRMVSPDATHADAAAAAFADLLE</sequence>
<evidence type="ECO:0000256" key="1">
    <source>
        <dbReference type="ARBA" id="ARBA00023125"/>
    </source>
</evidence>
<protein>
    <submittedName>
        <fullName evidence="4">TetR family transcriptional regulator</fullName>
    </submittedName>
</protein>
<name>A0ABN2GQC9_9ACTN</name>
<dbReference type="PROSITE" id="PS50977">
    <property type="entry name" value="HTH_TETR_2"/>
    <property type="match status" value="1"/>
</dbReference>
<dbReference type="EMBL" id="BAAANY010000009">
    <property type="protein sequence ID" value="GAA1675004.1"/>
    <property type="molecule type" value="Genomic_DNA"/>
</dbReference>
<evidence type="ECO:0000256" key="2">
    <source>
        <dbReference type="PROSITE-ProRule" id="PRU00335"/>
    </source>
</evidence>
<feature type="domain" description="HTH tetR-type" evidence="3">
    <location>
        <begin position="1"/>
        <end position="61"/>
    </location>
</feature>
<keyword evidence="5" id="KW-1185">Reference proteome</keyword>
<dbReference type="InterPro" id="IPR009057">
    <property type="entry name" value="Homeodomain-like_sf"/>
</dbReference>
<evidence type="ECO:0000313" key="5">
    <source>
        <dbReference type="Proteomes" id="UP001500618"/>
    </source>
</evidence>
<dbReference type="InterPro" id="IPR001647">
    <property type="entry name" value="HTH_TetR"/>
</dbReference>
<dbReference type="RefSeq" id="WP_279581078.1">
    <property type="nucleotide sequence ID" value="NZ_BAAANY010000009.1"/>
</dbReference>
<proteinExistence type="predicted"/>
<dbReference type="Pfam" id="PF00440">
    <property type="entry name" value="TetR_N"/>
    <property type="match status" value="1"/>
</dbReference>
<comment type="caution">
    <text evidence="4">The sequence shown here is derived from an EMBL/GenBank/DDBJ whole genome shotgun (WGS) entry which is preliminary data.</text>
</comment>
<evidence type="ECO:0000259" key="3">
    <source>
        <dbReference type="PROSITE" id="PS50977"/>
    </source>
</evidence>
<gene>
    <name evidence="4" type="ORF">GCM10009765_25380</name>
</gene>
<dbReference type="InterPro" id="IPR036271">
    <property type="entry name" value="Tet_transcr_reg_TetR-rel_C_sf"/>
</dbReference>
<reference evidence="4 5" key="1">
    <citation type="journal article" date="2019" name="Int. J. Syst. Evol. Microbiol.">
        <title>The Global Catalogue of Microorganisms (GCM) 10K type strain sequencing project: providing services to taxonomists for standard genome sequencing and annotation.</title>
        <authorList>
            <consortium name="The Broad Institute Genomics Platform"/>
            <consortium name="The Broad Institute Genome Sequencing Center for Infectious Disease"/>
            <person name="Wu L."/>
            <person name="Ma J."/>
        </authorList>
    </citation>
    <scope>NUCLEOTIDE SEQUENCE [LARGE SCALE GENOMIC DNA]</scope>
    <source>
        <strain evidence="4 5">JCM 14718</strain>
    </source>
</reference>
<dbReference type="SUPFAM" id="SSF48498">
    <property type="entry name" value="Tetracyclin repressor-like, C-terminal domain"/>
    <property type="match status" value="1"/>
</dbReference>
<organism evidence="4 5">
    <name type="scientific">Fodinicola feengrottensis</name>
    <dbReference type="NCBI Taxonomy" id="435914"/>
    <lineage>
        <taxon>Bacteria</taxon>
        <taxon>Bacillati</taxon>
        <taxon>Actinomycetota</taxon>
        <taxon>Actinomycetes</taxon>
        <taxon>Mycobacteriales</taxon>
        <taxon>Fodinicola</taxon>
    </lineage>
</organism>
<dbReference type="Gene3D" id="1.10.357.10">
    <property type="entry name" value="Tetracycline Repressor, domain 2"/>
    <property type="match status" value="1"/>
</dbReference>
<keyword evidence="1 2" id="KW-0238">DNA-binding</keyword>
<dbReference type="Proteomes" id="UP001500618">
    <property type="component" value="Unassembled WGS sequence"/>
</dbReference>
<accession>A0ABN2GQC9</accession>
<feature type="DNA-binding region" description="H-T-H motif" evidence="2">
    <location>
        <begin position="24"/>
        <end position="43"/>
    </location>
</feature>
<evidence type="ECO:0000313" key="4">
    <source>
        <dbReference type="EMBL" id="GAA1675004.1"/>
    </source>
</evidence>
<dbReference type="SUPFAM" id="SSF46689">
    <property type="entry name" value="Homeodomain-like"/>
    <property type="match status" value="1"/>
</dbReference>